<organism evidence="4">
    <name type="scientific">viral metagenome</name>
    <dbReference type="NCBI Taxonomy" id="1070528"/>
    <lineage>
        <taxon>unclassified sequences</taxon>
        <taxon>metagenomes</taxon>
        <taxon>organismal metagenomes</taxon>
    </lineage>
</organism>
<dbReference type="Gene3D" id="3.40.640.10">
    <property type="entry name" value="Type I PLP-dependent aspartate aminotransferase-like (Major domain)"/>
    <property type="match status" value="1"/>
</dbReference>
<name>A0A6M3IID7_9ZZZZ</name>
<dbReference type="AlphaFoldDB" id="A0A6M3IID7"/>
<evidence type="ECO:0000256" key="2">
    <source>
        <dbReference type="ARBA" id="ARBA00008954"/>
    </source>
</evidence>
<dbReference type="GO" id="GO:0030170">
    <property type="term" value="F:pyridoxal phosphate binding"/>
    <property type="evidence" value="ECO:0007669"/>
    <property type="project" value="InterPro"/>
</dbReference>
<dbReference type="PIRSF" id="PIRSF000521">
    <property type="entry name" value="Transaminase_4ab_Lys_Orn"/>
    <property type="match status" value="1"/>
</dbReference>
<protein>
    <submittedName>
        <fullName evidence="4">Putative aminotransferase</fullName>
    </submittedName>
</protein>
<dbReference type="Pfam" id="PF00202">
    <property type="entry name" value="Aminotran_3"/>
    <property type="match status" value="1"/>
</dbReference>
<evidence type="ECO:0000313" key="4">
    <source>
        <dbReference type="EMBL" id="QJA57276.1"/>
    </source>
</evidence>
<dbReference type="PANTHER" id="PTHR11986">
    <property type="entry name" value="AMINOTRANSFERASE CLASS III"/>
    <property type="match status" value="1"/>
</dbReference>
<gene>
    <name evidence="4" type="ORF">MM415B01667_0002</name>
</gene>
<evidence type="ECO:0000256" key="3">
    <source>
        <dbReference type="ARBA" id="ARBA00022898"/>
    </source>
</evidence>
<dbReference type="SUPFAM" id="SSF53383">
    <property type="entry name" value="PLP-dependent transferases"/>
    <property type="match status" value="1"/>
</dbReference>
<keyword evidence="4" id="KW-0808">Transferase</keyword>
<dbReference type="Gene3D" id="3.90.1150.10">
    <property type="entry name" value="Aspartate Aminotransferase, domain 1"/>
    <property type="match status" value="1"/>
</dbReference>
<dbReference type="PROSITE" id="PS00600">
    <property type="entry name" value="AA_TRANSFER_CLASS_3"/>
    <property type="match status" value="1"/>
</dbReference>
<accession>A0A6M3IID7</accession>
<evidence type="ECO:0000256" key="1">
    <source>
        <dbReference type="ARBA" id="ARBA00001933"/>
    </source>
</evidence>
<sequence>MKYTKVVTKLPHPEDIKLLREINKYEANSMQGQIPVIWKRAKDFLVEDRHGNRFIDFTSGICVTNSGHGNIDIIKAIRKQIDIPLTYSYTFGTEIRYEFLKELVNTCYPKGKAFLVSSGTEATEVAIKLMRMYGLKQNPRKKVILSFEGAMHGRTMTAEKLKGEIKDNQWAEPWDCTFIKLPYPTSNSNFEVDLYKYYSKSLYDICGIIIESYQGWSASFLPINYVKQIIKKAKEYKWLVCFDEIQSGIGRTGKMWAWEHYNIKRPDLICFGKGISSSVPLSGVIGRKDILDTPDIGSMSSTHSANPICCATGLANLKYIKKHNLIEKAKNSGKIIIKALFELNLKGNGLAWAIHTDTVEEADKIVDECFKKGLLVVKTHKKSVKIVPPLTINEQALKEGLEILVQVIGEIK</sequence>
<keyword evidence="3" id="KW-0663">Pyridoxal phosphate</keyword>
<dbReference type="InterPro" id="IPR050103">
    <property type="entry name" value="Class-III_PLP-dep_AT"/>
</dbReference>
<dbReference type="InterPro" id="IPR049704">
    <property type="entry name" value="Aminotrans_3_PPA_site"/>
</dbReference>
<dbReference type="InterPro" id="IPR015424">
    <property type="entry name" value="PyrdxlP-dep_Trfase"/>
</dbReference>
<comment type="similarity">
    <text evidence="2">Belongs to the class-III pyridoxal-phosphate-dependent aminotransferase family.</text>
</comment>
<dbReference type="GO" id="GO:0042802">
    <property type="term" value="F:identical protein binding"/>
    <property type="evidence" value="ECO:0007669"/>
    <property type="project" value="TreeGrafter"/>
</dbReference>
<dbReference type="InterPro" id="IPR015422">
    <property type="entry name" value="PyrdxlP-dep_Trfase_small"/>
</dbReference>
<dbReference type="CDD" id="cd00610">
    <property type="entry name" value="OAT_like"/>
    <property type="match status" value="1"/>
</dbReference>
<reference evidence="4" key="1">
    <citation type="submission" date="2020-03" db="EMBL/GenBank/DDBJ databases">
        <title>The deep terrestrial virosphere.</title>
        <authorList>
            <person name="Holmfeldt K."/>
            <person name="Nilsson E."/>
            <person name="Simone D."/>
            <person name="Lopez-Fernandez M."/>
            <person name="Wu X."/>
            <person name="de Brujin I."/>
            <person name="Lundin D."/>
            <person name="Andersson A."/>
            <person name="Bertilsson S."/>
            <person name="Dopson M."/>
        </authorList>
    </citation>
    <scope>NUCLEOTIDE SEQUENCE</scope>
    <source>
        <strain evidence="4">MM415B01667</strain>
    </source>
</reference>
<dbReference type="InterPro" id="IPR015421">
    <property type="entry name" value="PyrdxlP-dep_Trfase_major"/>
</dbReference>
<dbReference type="PANTHER" id="PTHR11986:SF58">
    <property type="entry name" value="LEUCINE_METHIONINE RACEMASE"/>
    <property type="match status" value="1"/>
</dbReference>
<keyword evidence="4" id="KW-0032">Aminotransferase</keyword>
<dbReference type="InterPro" id="IPR005814">
    <property type="entry name" value="Aminotrans_3"/>
</dbReference>
<dbReference type="GO" id="GO:0008483">
    <property type="term" value="F:transaminase activity"/>
    <property type="evidence" value="ECO:0007669"/>
    <property type="project" value="UniProtKB-KW"/>
</dbReference>
<proteinExistence type="inferred from homology"/>
<comment type="cofactor">
    <cofactor evidence="1">
        <name>pyridoxal 5'-phosphate</name>
        <dbReference type="ChEBI" id="CHEBI:597326"/>
    </cofactor>
</comment>
<dbReference type="EMBL" id="MT141265">
    <property type="protein sequence ID" value="QJA57276.1"/>
    <property type="molecule type" value="Genomic_DNA"/>
</dbReference>